<dbReference type="PANTHER" id="PTHR10903:SF184">
    <property type="entry name" value="GTP-BINDING PROTEIN A"/>
    <property type="match status" value="1"/>
</dbReference>
<dbReference type="SUPFAM" id="SSF52540">
    <property type="entry name" value="P-loop containing nucleoside triphosphate hydrolases"/>
    <property type="match status" value="1"/>
</dbReference>
<feature type="domain" description="AIG1-type G" evidence="5">
    <location>
        <begin position="222"/>
        <end position="431"/>
    </location>
</feature>
<evidence type="ECO:0000313" key="7">
    <source>
        <dbReference type="Proteomes" id="UP000186817"/>
    </source>
</evidence>
<dbReference type="Pfam" id="PF04548">
    <property type="entry name" value="AIG1"/>
    <property type="match status" value="1"/>
</dbReference>
<evidence type="ECO:0000256" key="3">
    <source>
        <dbReference type="SAM" id="Coils"/>
    </source>
</evidence>
<reference evidence="6 7" key="1">
    <citation type="submission" date="2016-02" db="EMBL/GenBank/DDBJ databases">
        <title>Genome analysis of coral dinoflagellate symbionts highlights evolutionary adaptations to a symbiotic lifestyle.</title>
        <authorList>
            <person name="Aranda M."/>
            <person name="Li Y."/>
            <person name="Liew Y.J."/>
            <person name="Baumgarten S."/>
            <person name="Simakov O."/>
            <person name="Wilson M."/>
            <person name="Piel J."/>
            <person name="Ashoor H."/>
            <person name="Bougouffa S."/>
            <person name="Bajic V.B."/>
            <person name="Ryu T."/>
            <person name="Ravasi T."/>
            <person name="Bayer T."/>
            <person name="Micklem G."/>
            <person name="Kim H."/>
            <person name="Bhak J."/>
            <person name="Lajeunesse T.C."/>
            <person name="Voolstra C.R."/>
        </authorList>
    </citation>
    <scope>NUCLEOTIDE SEQUENCE [LARGE SCALE GENOMIC DNA]</scope>
    <source>
        <strain evidence="6 7">CCMP2467</strain>
    </source>
</reference>
<proteinExistence type="predicted"/>
<comment type="caution">
    <text evidence="6">The sequence shown here is derived from an EMBL/GenBank/DDBJ whole genome shotgun (WGS) entry which is preliminary data.</text>
</comment>
<dbReference type="OrthoDB" id="8954335at2759"/>
<dbReference type="PANTHER" id="PTHR10903">
    <property type="entry name" value="GTPASE, IMAP FAMILY MEMBER-RELATED"/>
    <property type="match status" value="1"/>
</dbReference>
<dbReference type="PROSITE" id="PS51720">
    <property type="entry name" value="G_AIG1"/>
    <property type="match status" value="1"/>
</dbReference>
<keyword evidence="2" id="KW-0342">GTP-binding</keyword>
<dbReference type="AlphaFoldDB" id="A0A1Q9C4A3"/>
<evidence type="ECO:0000313" key="6">
    <source>
        <dbReference type="EMBL" id="OLP77754.1"/>
    </source>
</evidence>
<dbReference type="Gene3D" id="3.40.50.300">
    <property type="entry name" value="P-loop containing nucleotide triphosphate hydrolases"/>
    <property type="match status" value="1"/>
</dbReference>
<feature type="region of interest" description="Disordered" evidence="4">
    <location>
        <begin position="147"/>
        <end position="176"/>
    </location>
</feature>
<gene>
    <name evidence="6" type="primary">GIMAP4</name>
    <name evidence="6" type="ORF">AK812_SmicGene42150</name>
</gene>
<feature type="compositionally biased region" description="Acidic residues" evidence="4">
    <location>
        <begin position="147"/>
        <end position="159"/>
    </location>
</feature>
<keyword evidence="3" id="KW-0175">Coiled coil</keyword>
<feature type="coiled-coil region" evidence="3">
    <location>
        <begin position="444"/>
        <end position="482"/>
    </location>
</feature>
<organism evidence="6 7">
    <name type="scientific">Symbiodinium microadriaticum</name>
    <name type="common">Dinoflagellate</name>
    <name type="synonym">Zooxanthella microadriatica</name>
    <dbReference type="NCBI Taxonomy" id="2951"/>
    <lineage>
        <taxon>Eukaryota</taxon>
        <taxon>Sar</taxon>
        <taxon>Alveolata</taxon>
        <taxon>Dinophyceae</taxon>
        <taxon>Suessiales</taxon>
        <taxon>Symbiodiniaceae</taxon>
        <taxon>Symbiodinium</taxon>
    </lineage>
</organism>
<name>A0A1Q9C4A3_SYMMI</name>
<evidence type="ECO:0000259" key="5">
    <source>
        <dbReference type="PROSITE" id="PS51720"/>
    </source>
</evidence>
<dbReference type="EMBL" id="LSRX01001717">
    <property type="protein sequence ID" value="OLP77754.1"/>
    <property type="molecule type" value="Genomic_DNA"/>
</dbReference>
<dbReference type="InterPro" id="IPR006703">
    <property type="entry name" value="G_AIG1"/>
</dbReference>
<keyword evidence="7" id="KW-1185">Reference proteome</keyword>
<evidence type="ECO:0000256" key="1">
    <source>
        <dbReference type="ARBA" id="ARBA00022741"/>
    </source>
</evidence>
<evidence type="ECO:0000256" key="4">
    <source>
        <dbReference type="SAM" id="MobiDB-lite"/>
    </source>
</evidence>
<dbReference type="Proteomes" id="UP000186817">
    <property type="component" value="Unassembled WGS sequence"/>
</dbReference>
<sequence length="567" mass="62906">MATQKRSSCQNMPKVYANAAADAVGAIGAAEDYMAGKFLDIKPMSIATDNGNVSPGPFTVEGAEGLGMLPDPDAGVQDPRFGRGFESRHVLILGATLAAVKRRIEFLVDLSLGNWSFESHDGHVEPQRTQSWRQLYVLPKLATHDGYDDDDDDADDADDDAGHHDGHNEDEGLPRRRVSSIRAQAIRRIELITRQWPMQLVSSFFVILSTVPRVGAVEACDARVWNVCAFGRTGSGKSTTGNVLRSNSSQEGVFQASDSFSSVTDTVQAATWERFGVRYTYVDTPGLFDTTVSHADVIKDLSKVPMFAKAGCHVILLMLCPQSRFTNEERAAVDGILALLGGMQKVKSHLLLALSQGYDWPLERVWAAAKSSGQHKLESLLELRRDFTVSINIYNESTREESARAVHNAISRLVHANGGRPYTNAYLETASSRLEEILEGLDPAVAAEKKARQQEAMMQEQIRREQEKVEIVRAQLQESERRRKEQLVWRIWHWSGRPGEIIPIFNIARPDSLAVLRELGDGNVLQSVGKVCTVEDYATGSGRTKVRVDEIWRTGTDQYEAKLQVLR</sequence>
<feature type="compositionally biased region" description="Basic and acidic residues" evidence="4">
    <location>
        <begin position="160"/>
        <end position="174"/>
    </location>
</feature>
<evidence type="ECO:0000256" key="2">
    <source>
        <dbReference type="ARBA" id="ARBA00023134"/>
    </source>
</evidence>
<accession>A0A1Q9C4A3</accession>
<keyword evidence="1" id="KW-0547">Nucleotide-binding</keyword>
<dbReference type="GO" id="GO:0005525">
    <property type="term" value="F:GTP binding"/>
    <property type="evidence" value="ECO:0007669"/>
    <property type="project" value="UniProtKB-KW"/>
</dbReference>
<protein>
    <submittedName>
        <fullName evidence="6">GTPase IMAP family member 4</fullName>
    </submittedName>
</protein>
<dbReference type="InterPro" id="IPR045058">
    <property type="entry name" value="GIMA/IAN/Toc"/>
</dbReference>
<dbReference type="InterPro" id="IPR027417">
    <property type="entry name" value="P-loop_NTPase"/>
</dbReference>